<reference evidence="1 2" key="1">
    <citation type="submission" date="2019-02" db="EMBL/GenBank/DDBJ databases">
        <title>Dyella amyloliquefaciens sp. nov., isolated from forest soil.</title>
        <authorList>
            <person name="Gao Z.-H."/>
            <person name="Qiu L.-H."/>
        </authorList>
    </citation>
    <scope>NUCLEOTIDE SEQUENCE [LARGE SCALE GENOMIC DNA]</scope>
    <source>
        <strain evidence="1 2">KACC 12747</strain>
    </source>
</reference>
<dbReference type="EMBL" id="SJTG01000001">
    <property type="protein sequence ID" value="TCI13858.1"/>
    <property type="molecule type" value="Genomic_DNA"/>
</dbReference>
<dbReference type="Proteomes" id="UP000291822">
    <property type="component" value="Unassembled WGS sequence"/>
</dbReference>
<evidence type="ECO:0000313" key="2">
    <source>
        <dbReference type="Proteomes" id="UP000291822"/>
    </source>
</evidence>
<comment type="caution">
    <text evidence="1">The sequence shown here is derived from an EMBL/GenBank/DDBJ whole genome shotgun (WGS) entry which is preliminary data.</text>
</comment>
<dbReference type="InterPro" id="IPR010260">
    <property type="entry name" value="AlpA"/>
</dbReference>
<dbReference type="Pfam" id="PF05930">
    <property type="entry name" value="Phage_AlpA"/>
    <property type="match status" value="1"/>
</dbReference>
<accession>A0A4R0Z2Z4</accession>
<name>A0A4R0Z2Z4_9GAMM</name>
<evidence type="ECO:0000313" key="1">
    <source>
        <dbReference type="EMBL" id="TCI13858.1"/>
    </source>
</evidence>
<keyword evidence="2" id="KW-1185">Reference proteome</keyword>
<sequence>MRARGILFSNDYKRKLEAKGKFPARVHLGHTSVAWVKSEVESYIADRIASRSVEVPA</sequence>
<dbReference type="Gene3D" id="1.10.238.160">
    <property type="match status" value="1"/>
</dbReference>
<organism evidence="1 2">
    <name type="scientific">Dyella soli</name>
    <dbReference type="NCBI Taxonomy" id="522319"/>
    <lineage>
        <taxon>Bacteria</taxon>
        <taxon>Pseudomonadati</taxon>
        <taxon>Pseudomonadota</taxon>
        <taxon>Gammaproteobacteria</taxon>
        <taxon>Lysobacterales</taxon>
        <taxon>Rhodanobacteraceae</taxon>
        <taxon>Dyella</taxon>
    </lineage>
</organism>
<protein>
    <submittedName>
        <fullName evidence="1">AlpA family phage regulatory protein</fullName>
    </submittedName>
</protein>
<gene>
    <name evidence="1" type="ORF">EZM97_07565</name>
</gene>
<dbReference type="AlphaFoldDB" id="A0A4R0Z2Z4"/>
<proteinExistence type="predicted"/>